<name>A0ACA9N533_9GLOM</name>
<dbReference type="Proteomes" id="UP000789702">
    <property type="component" value="Unassembled WGS sequence"/>
</dbReference>
<protein>
    <submittedName>
        <fullName evidence="1">11672_t:CDS:1</fullName>
    </submittedName>
</protein>
<accession>A0ACA9N533</accession>
<comment type="caution">
    <text evidence="1">The sequence shown here is derived from an EMBL/GenBank/DDBJ whole genome shotgun (WGS) entry which is preliminary data.</text>
</comment>
<evidence type="ECO:0000313" key="2">
    <source>
        <dbReference type="Proteomes" id="UP000789702"/>
    </source>
</evidence>
<keyword evidence="2" id="KW-1185">Reference proteome</keyword>
<gene>
    <name evidence="1" type="ORF">DHETER_LOCUS8575</name>
</gene>
<sequence>MNLSPSLNNINTWQDCSGCEKNLLLNSFITNKKTFRTCNTCRVQNKVIKQQTKAQNQNKNSEKETIIELSDLDEYLIQIFDSYEHNKENQENNTSLKLEFSYEDMGTCDELYEHLINVTKNALSILEDQRSKKNLRWIKSVNKNFKPVEQMTSEIISYKRRRTMPRTFKDHTNNTLFYD</sequence>
<proteinExistence type="predicted"/>
<organism evidence="1 2">
    <name type="scientific">Dentiscutata heterogama</name>
    <dbReference type="NCBI Taxonomy" id="1316150"/>
    <lineage>
        <taxon>Eukaryota</taxon>
        <taxon>Fungi</taxon>
        <taxon>Fungi incertae sedis</taxon>
        <taxon>Mucoromycota</taxon>
        <taxon>Glomeromycotina</taxon>
        <taxon>Glomeromycetes</taxon>
        <taxon>Diversisporales</taxon>
        <taxon>Gigasporaceae</taxon>
        <taxon>Dentiscutata</taxon>
    </lineage>
</organism>
<dbReference type="EMBL" id="CAJVPU010013797">
    <property type="protein sequence ID" value="CAG8635215.1"/>
    <property type="molecule type" value="Genomic_DNA"/>
</dbReference>
<reference evidence="1" key="1">
    <citation type="submission" date="2021-06" db="EMBL/GenBank/DDBJ databases">
        <authorList>
            <person name="Kallberg Y."/>
            <person name="Tangrot J."/>
            <person name="Rosling A."/>
        </authorList>
    </citation>
    <scope>NUCLEOTIDE SEQUENCE</scope>
    <source>
        <strain evidence="1">IL203A</strain>
    </source>
</reference>
<evidence type="ECO:0000313" key="1">
    <source>
        <dbReference type="EMBL" id="CAG8635215.1"/>
    </source>
</evidence>